<keyword evidence="2" id="KW-1185">Reference proteome</keyword>
<name>A0A178CZF8_9EURO</name>
<accession>A0A178CZF8</accession>
<evidence type="ECO:0000313" key="1">
    <source>
        <dbReference type="EMBL" id="OAL35228.1"/>
    </source>
</evidence>
<dbReference type="OrthoDB" id="5271918at2759"/>
<protein>
    <submittedName>
        <fullName evidence="1">Uncharacterized protein</fullName>
    </submittedName>
</protein>
<dbReference type="Proteomes" id="UP000185904">
    <property type="component" value="Unassembled WGS sequence"/>
</dbReference>
<sequence>MSKPTVSAYVVHIDSPDKSQSFREHPVLDFLFDHQEAFDQGDMKTGPYTGYHTDDFVFTKADGTVFPPGEASWQGWLAGYAPFTEHLHQPRYCCVYERGDGSGWEMMGVAHVFANLAAPGEKTKEDLSGRRWDVVVPGAFLFNCVKDPSGPKGFKVKSMTLYGDGTPVLAEMVKRGMVKPEDLAGLLARPHAVINLPFYAAAETLPSSCLPNPKGPRALQDGLSSKCYIIMERVTGTTTLQEMWPSLHHDGKEAVSAKIERYIDEFRSIPSPKAYCSVGNRPLRDALFCTGLRTIGMCGMIEF</sequence>
<gene>
    <name evidence="1" type="ORF">AYO20_05482</name>
</gene>
<dbReference type="RefSeq" id="XP_022500240.1">
    <property type="nucleotide sequence ID" value="XM_022643776.1"/>
</dbReference>
<organism evidence="1 2">
    <name type="scientific">Fonsecaea nubica</name>
    <dbReference type="NCBI Taxonomy" id="856822"/>
    <lineage>
        <taxon>Eukaryota</taxon>
        <taxon>Fungi</taxon>
        <taxon>Dikarya</taxon>
        <taxon>Ascomycota</taxon>
        <taxon>Pezizomycotina</taxon>
        <taxon>Eurotiomycetes</taxon>
        <taxon>Chaetothyriomycetidae</taxon>
        <taxon>Chaetothyriales</taxon>
        <taxon>Herpotrichiellaceae</taxon>
        <taxon>Fonsecaea</taxon>
    </lineage>
</organism>
<dbReference type="AlphaFoldDB" id="A0A178CZF8"/>
<comment type="caution">
    <text evidence="1">The sequence shown here is derived from an EMBL/GenBank/DDBJ whole genome shotgun (WGS) entry which is preliminary data.</text>
</comment>
<dbReference type="EMBL" id="LVCJ01000032">
    <property type="protein sequence ID" value="OAL35228.1"/>
    <property type="molecule type" value="Genomic_DNA"/>
</dbReference>
<reference evidence="1 2" key="1">
    <citation type="submission" date="2016-03" db="EMBL/GenBank/DDBJ databases">
        <title>The draft genome sequence of Fonsecaea nubica causative agent of cutaneous subcutaneous infection in human host.</title>
        <authorList>
            <person name="Costa F."/>
            <person name="Sybren D.H."/>
            <person name="Raittz R.T."/>
            <person name="Weiss V.A."/>
            <person name="Leao A.C."/>
            <person name="Gomes R."/>
            <person name="De Souza E.M."/>
            <person name="Pedrosa F.O."/>
            <person name="Steffens M.B."/>
            <person name="Bombassaro A."/>
            <person name="Tadra-Sfeir M.Z."/>
            <person name="Moreno L.F."/>
            <person name="Najafzadeh M.J."/>
            <person name="Felipe M.S."/>
            <person name="Teixeira M."/>
            <person name="Sun J."/>
            <person name="Xi L."/>
            <person name="Castro M.A."/>
            <person name="Vicente V.A."/>
        </authorList>
    </citation>
    <scope>NUCLEOTIDE SEQUENCE [LARGE SCALE GENOMIC DNA]</scope>
    <source>
        <strain evidence="1 2">CBS 269.64</strain>
    </source>
</reference>
<dbReference type="GeneID" id="34588899"/>
<evidence type="ECO:0000313" key="2">
    <source>
        <dbReference type="Proteomes" id="UP000185904"/>
    </source>
</evidence>
<proteinExistence type="predicted"/>